<feature type="domain" description="Tr-type G" evidence="10">
    <location>
        <begin position="22"/>
        <end position="235"/>
    </location>
</feature>
<dbReference type="EMBL" id="WMEX01000001">
    <property type="protein sequence ID" value="MYL25483.1"/>
    <property type="molecule type" value="Genomic_DNA"/>
</dbReference>
<comment type="function">
    <text evidence="7 9">With CysD forms the ATP sulfurylase (ATPS) that catalyzes the adenylation of sulfate producing adenosine 5'-phosphosulfate (APS) and diphosphate, the first enzymatic step in sulfur assimilation pathway. APS synthesis involves the formation of a high-energy phosphoric-sulfuric acid anhydride bond driven by GTP hydrolysis by CysN coupled to ATP hydrolysis by CysD.</text>
</comment>
<dbReference type="GO" id="GO:0070814">
    <property type="term" value="P:hydrogen sulfide biosynthetic process"/>
    <property type="evidence" value="ECO:0007669"/>
    <property type="project" value="UniProtKB-UniRule"/>
</dbReference>
<feature type="binding site" evidence="9">
    <location>
        <begin position="110"/>
        <end position="114"/>
    </location>
    <ligand>
        <name>GTP</name>
        <dbReference type="ChEBI" id="CHEBI:37565"/>
    </ligand>
</feature>
<dbReference type="InterPro" id="IPR009000">
    <property type="entry name" value="Transl_B-barrel_sf"/>
</dbReference>
<dbReference type="RefSeq" id="WP_151441111.1">
    <property type="nucleotide sequence ID" value="NZ_WMEX01000001.1"/>
</dbReference>
<proteinExistence type="inferred from homology"/>
<evidence type="ECO:0000256" key="8">
    <source>
        <dbReference type="ARBA" id="ARBA00062688"/>
    </source>
</evidence>
<evidence type="ECO:0000256" key="6">
    <source>
        <dbReference type="ARBA" id="ARBA00023134"/>
    </source>
</evidence>
<dbReference type="InterPro" id="IPR044138">
    <property type="entry name" value="CysN_II"/>
</dbReference>
<dbReference type="NCBIfam" id="TIGR02034">
    <property type="entry name" value="CysN"/>
    <property type="match status" value="1"/>
</dbReference>
<feature type="binding site" evidence="9">
    <location>
        <begin position="165"/>
        <end position="168"/>
    </location>
    <ligand>
        <name>GTP</name>
        <dbReference type="ChEBI" id="CHEBI:37565"/>
    </ligand>
</feature>
<comment type="catalytic activity">
    <reaction evidence="9">
        <text>sulfate + ATP + H(+) = adenosine 5'-phosphosulfate + diphosphate</text>
        <dbReference type="Rhea" id="RHEA:18133"/>
        <dbReference type="ChEBI" id="CHEBI:15378"/>
        <dbReference type="ChEBI" id="CHEBI:16189"/>
        <dbReference type="ChEBI" id="CHEBI:30616"/>
        <dbReference type="ChEBI" id="CHEBI:33019"/>
        <dbReference type="ChEBI" id="CHEBI:58243"/>
        <dbReference type="EC" id="2.7.7.4"/>
    </reaction>
</comment>
<organism evidence="11 12">
    <name type="scientific">Vreelandella halophila</name>
    <dbReference type="NCBI Taxonomy" id="86177"/>
    <lineage>
        <taxon>Bacteria</taxon>
        <taxon>Pseudomonadati</taxon>
        <taxon>Pseudomonadota</taxon>
        <taxon>Gammaproteobacteria</taxon>
        <taxon>Oceanospirillales</taxon>
        <taxon>Halomonadaceae</taxon>
        <taxon>Vreelandella</taxon>
    </lineage>
</organism>
<protein>
    <recommendedName>
        <fullName evidence="9">Sulfate adenylyltransferase subunit 1</fullName>
        <ecNumber evidence="9">2.7.7.4</ecNumber>
    </recommendedName>
    <alternativeName>
        <fullName evidence="9">ATP-sulfurylase large subunit</fullName>
    </alternativeName>
    <alternativeName>
        <fullName evidence="9">Sulfate adenylate transferase</fullName>
        <shortName evidence="9">SAT</shortName>
    </alternativeName>
</protein>
<feature type="binding site" evidence="9">
    <location>
        <begin position="31"/>
        <end position="38"/>
    </location>
    <ligand>
        <name>GTP</name>
        <dbReference type="ChEBI" id="CHEBI:37565"/>
    </ligand>
</feature>
<dbReference type="SUPFAM" id="SSF50465">
    <property type="entry name" value="EF-Tu/eEF-1alpha/eIF2-gamma C-terminal domain"/>
    <property type="match status" value="1"/>
</dbReference>
<dbReference type="CDD" id="cd04166">
    <property type="entry name" value="CysN_ATPS"/>
    <property type="match status" value="1"/>
</dbReference>
<evidence type="ECO:0000313" key="12">
    <source>
        <dbReference type="Proteomes" id="UP000460751"/>
    </source>
</evidence>
<dbReference type="FunFam" id="3.40.50.300:FF:000119">
    <property type="entry name" value="Sulfate adenylyltransferase subunit 1"/>
    <property type="match status" value="1"/>
</dbReference>
<evidence type="ECO:0000256" key="9">
    <source>
        <dbReference type="HAMAP-Rule" id="MF_00062"/>
    </source>
</evidence>
<comment type="caution">
    <text evidence="11">The sequence shown here is derived from an EMBL/GenBank/DDBJ whole genome shotgun (WGS) entry which is preliminary data.</text>
</comment>
<dbReference type="InterPro" id="IPR027417">
    <property type="entry name" value="P-loop_NTPase"/>
</dbReference>
<dbReference type="InterPro" id="IPR031157">
    <property type="entry name" value="G_TR_CS"/>
</dbReference>
<keyword evidence="4 9" id="KW-0547">Nucleotide-binding</keyword>
<dbReference type="NCBIfam" id="TIGR00231">
    <property type="entry name" value="small_GTP"/>
    <property type="match status" value="1"/>
</dbReference>
<dbReference type="GO" id="GO:0005524">
    <property type="term" value="F:ATP binding"/>
    <property type="evidence" value="ECO:0007669"/>
    <property type="project" value="UniProtKB-KW"/>
</dbReference>
<evidence type="ECO:0000256" key="4">
    <source>
        <dbReference type="ARBA" id="ARBA00022741"/>
    </source>
</evidence>
<dbReference type="GO" id="GO:0003924">
    <property type="term" value="F:GTPase activity"/>
    <property type="evidence" value="ECO:0007669"/>
    <property type="project" value="InterPro"/>
</dbReference>
<dbReference type="InterPro" id="IPR005225">
    <property type="entry name" value="Small_GTP-bd"/>
</dbReference>
<comment type="subunit">
    <text evidence="8">Heterodimer composed of CysD, the smaller subunit, and CysNC.</text>
</comment>
<dbReference type="NCBIfam" id="NF003478">
    <property type="entry name" value="PRK05124.1"/>
    <property type="match status" value="1"/>
</dbReference>
<keyword evidence="5 9" id="KW-0067">ATP-binding</keyword>
<dbReference type="CDD" id="cd03695">
    <property type="entry name" value="CysN_NodQ_II"/>
    <property type="match status" value="1"/>
</dbReference>
<dbReference type="InterPro" id="IPR000795">
    <property type="entry name" value="T_Tr_GTP-bd_dom"/>
</dbReference>
<gene>
    <name evidence="9 11" type="primary">cysN</name>
    <name evidence="11" type="ORF">GLW01_01600</name>
</gene>
<comment type="similarity">
    <text evidence="9">Belongs to the TRAFAC class translation factor GTPase superfamily. Classic translation factor GTPase family. CysN/NodQ subfamily.</text>
</comment>
<dbReference type="AlphaFoldDB" id="A0A9X5B4J8"/>
<accession>A0A9X5B4J8</accession>
<evidence type="ECO:0000259" key="10">
    <source>
        <dbReference type="PROSITE" id="PS51722"/>
    </source>
</evidence>
<dbReference type="Pfam" id="PF00009">
    <property type="entry name" value="GTP_EFTU"/>
    <property type="match status" value="1"/>
</dbReference>
<dbReference type="PROSITE" id="PS00301">
    <property type="entry name" value="G_TR_1"/>
    <property type="match status" value="1"/>
</dbReference>
<dbReference type="InterPro" id="IPR011779">
    <property type="entry name" value="SO4_adenylTrfase_lsu"/>
</dbReference>
<dbReference type="InterPro" id="IPR044139">
    <property type="entry name" value="CysN_NoDQ_III"/>
</dbReference>
<evidence type="ECO:0000256" key="7">
    <source>
        <dbReference type="ARBA" id="ARBA00055271"/>
    </source>
</evidence>
<dbReference type="PANTHER" id="PTHR23115">
    <property type="entry name" value="TRANSLATION FACTOR"/>
    <property type="match status" value="1"/>
</dbReference>
<dbReference type="Gene3D" id="2.40.30.10">
    <property type="entry name" value="Translation factors"/>
    <property type="match status" value="2"/>
</dbReference>
<reference evidence="11 12" key="1">
    <citation type="submission" date="2019-11" db="EMBL/GenBank/DDBJ databases">
        <title>Genome sequences of 17 halophilic strains isolated from different environments.</title>
        <authorList>
            <person name="Furrow R.E."/>
        </authorList>
    </citation>
    <scope>NUCLEOTIDE SEQUENCE [LARGE SCALE GENOMIC DNA]</scope>
    <source>
        <strain evidence="11 12">22507_15_FS</strain>
    </source>
</reference>
<dbReference type="EC" id="2.7.7.4" evidence="9"/>
<keyword evidence="12" id="KW-1185">Reference proteome</keyword>
<keyword evidence="2 9" id="KW-0808">Transferase</keyword>
<dbReference type="SUPFAM" id="SSF52540">
    <property type="entry name" value="P-loop containing nucleoside triphosphate hydrolases"/>
    <property type="match status" value="1"/>
</dbReference>
<evidence type="ECO:0000256" key="2">
    <source>
        <dbReference type="ARBA" id="ARBA00022679"/>
    </source>
</evidence>
<sequence>MSHQSDLIGTDINAYLKQHEQKELLRLLTCGSVDDGKSTLIGRLLHDTSMIYEDQLAALESDSSKVGSTGEKLDLSLLVDGLQAEREQGITIDVAYRYFSTAKRKFIMADTPGHEQYTRNMATGASNAQLAVILIDARHGVLTQTKRHSFLASLLGIKHVVVAINKMDLVDYSEQRFNEIREEYQHFCGNLGLEDVRFVPISALEGDNVVYPSENMPWFDGKPMMQVLETVPISHDKDFEHFRFPVQYVNRPNLDFRGFCGTIASGVVKPDDEVVALPSGRSTRVDRVVTFEGDQDEAHIDQAVTLTLKDEIDVSRGDMLVHAGNMPEVATAFNANVVWMTDQPLAPGRQYDIKQGPRYTSGAMRRVHYKTDVNTLEQQEGSELGLNEIGLCEFAVSHPLAFDPYPNCGSTGAFIIIDRLTNITIGAGMIKSTASDAEGLMNPVTIEEWQRRLDQKPLVIDCGGEAADKLATALQRSLFDVGKTGVVLDNTNTDSEEDRGSMADVLRSQGLIVLTAGISGTPADYSVSADNDAGISKAVQELLQTLRREQRLQG</sequence>
<dbReference type="GO" id="GO:0004781">
    <property type="term" value="F:sulfate adenylyltransferase (ATP) activity"/>
    <property type="evidence" value="ECO:0007669"/>
    <property type="project" value="UniProtKB-UniRule"/>
</dbReference>
<dbReference type="InterPro" id="IPR054696">
    <property type="entry name" value="GTP-eEF1A_C"/>
</dbReference>
<comment type="pathway">
    <text evidence="1 9">Sulfur metabolism; hydrogen sulfide biosynthesis; sulfite from sulfate: step 1/3.</text>
</comment>
<dbReference type="GO" id="GO:0000103">
    <property type="term" value="P:sulfate assimilation"/>
    <property type="evidence" value="ECO:0007669"/>
    <property type="project" value="UniProtKB-UniRule"/>
</dbReference>
<dbReference type="InterPro" id="IPR041757">
    <property type="entry name" value="CysN_GTP-bd"/>
</dbReference>
<dbReference type="CDD" id="cd04095">
    <property type="entry name" value="CysN_NoDQ_III"/>
    <property type="match status" value="1"/>
</dbReference>
<dbReference type="SUPFAM" id="SSF50447">
    <property type="entry name" value="Translation proteins"/>
    <property type="match status" value="1"/>
</dbReference>
<evidence type="ECO:0000256" key="5">
    <source>
        <dbReference type="ARBA" id="ARBA00022840"/>
    </source>
</evidence>
<keyword evidence="6 9" id="KW-0342">GTP-binding</keyword>
<dbReference type="PROSITE" id="PS51722">
    <property type="entry name" value="G_TR_2"/>
    <property type="match status" value="1"/>
</dbReference>
<dbReference type="Pfam" id="PF22594">
    <property type="entry name" value="GTP-eEF1A_C"/>
    <property type="match status" value="1"/>
</dbReference>
<keyword evidence="3 9" id="KW-0548">Nucleotidyltransferase</keyword>
<dbReference type="FunFam" id="2.40.30.10:FF:000027">
    <property type="entry name" value="Sulfate adenylyltransferase subunit 1"/>
    <property type="match status" value="1"/>
</dbReference>
<evidence type="ECO:0000256" key="1">
    <source>
        <dbReference type="ARBA" id="ARBA00005048"/>
    </source>
</evidence>
<name>A0A9X5B4J8_9GAMM</name>
<dbReference type="GO" id="GO:0005525">
    <property type="term" value="F:GTP binding"/>
    <property type="evidence" value="ECO:0007669"/>
    <property type="project" value="UniProtKB-UniRule"/>
</dbReference>
<dbReference type="Proteomes" id="UP000460751">
    <property type="component" value="Unassembled WGS sequence"/>
</dbReference>
<dbReference type="HAMAP" id="MF_00062">
    <property type="entry name" value="Sulf_adenylyltr_sub1"/>
    <property type="match status" value="1"/>
</dbReference>
<evidence type="ECO:0000256" key="3">
    <source>
        <dbReference type="ARBA" id="ARBA00022695"/>
    </source>
</evidence>
<dbReference type="NCBIfam" id="NF004035">
    <property type="entry name" value="PRK05506.1"/>
    <property type="match status" value="1"/>
</dbReference>
<dbReference type="OrthoDB" id="9804504at2"/>
<dbReference type="Gene3D" id="3.40.50.300">
    <property type="entry name" value="P-loop containing nucleotide triphosphate hydrolases"/>
    <property type="match status" value="1"/>
</dbReference>
<dbReference type="InterPro" id="IPR009001">
    <property type="entry name" value="Transl_elong_EF1A/Init_IF2_C"/>
</dbReference>
<dbReference type="PRINTS" id="PR00315">
    <property type="entry name" value="ELONGATNFCT"/>
</dbReference>
<dbReference type="InterPro" id="IPR050100">
    <property type="entry name" value="TRAFAC_GTPase_members"/>
</dbReference>
<evidence type="ECO:0000313" key="11">
    <source>
        <dbReference type="EMBL" id="MYL25483.1"/>
    </source>
</evidence>